<name>A0ABU9DKQ9_9BACL</name>
<reference evidence="8 9" key="1">
    <citation type="submission" date="2024-04" db="EMBL/GenBank/DDBJ databases">
        <title>draft genome sequnece of Paenibacillus filicis.</title>
        <authorList>
            <person name="Kim D.-U."/>
        </authorList>
    </citation>
    <scope>NUCLEOTIDE SEQUENCE [LARGE SCALE GENOMIC DNA]</scope>
    <source>
        <strain evidence="8 9">KACC14197</strain>
    </source>
</reference>
<evidence type="ECO:0000313" key="8">
    <source>
        <dbReference type="EMBL" id="MEK8128802.1"/>
    </source>
</evidence>
<dbReference type="PANTHER" id="PTHR45724">
    <property type="entry name" value="AQUAPORIN NIP2-1"/>
    <property type="match status" value="1"/>
</dbReference>
<dbReference type="PANTHER" id="PTHR45724:SF13">
    <property type="entry name" value="AQUAPORIN NIP1-1-RELATED"/>
    <property type="match status" value="1"/>
</dbReference>
<comment type="similarity">
    <text evidence="6">Belongs to the MIP/aquaporin (TC 1.A.8) family.</text>
</comment>
<dbReference type="InterPro" id="IPR000425">
    <property type="entry name" value="MIP"/>
</dbReference>
<dbReference type="EMBL" id="JBBPCC010000007">
    <property type="protein sequence ID" value="MEK8128802.1"/>
    <property type="molecule type" value="Genomic_DNA"/>
</dbReference>
<feature type="transmembrane region" description="Helical" evidence="7">
    <location>
        <begin position="38"/>
        <end position="59"/>
    </location>
</feature>
<dbReference type="PROSITE" id="PS00221">
    <property type="entry name" value="MIP"/>
    <property type="match status" value="1"/>
</dbReference>
<keyword evidence="5 7" id="KW-0472">Membrane</keyword>
<dbReference type="InterPro" id="IPR034294">
    <property type="entry name" value="Aquaporin_transptr"/>
</dbReference>
<dbReference type="PRINTS" id="PR00783">
    <property type="entry name" value="MINTRINSICP"/>
</dbReference>
<evidence type="ECO:0000313" key="9">
    <source>
        <dbReference type="Proteomes" id="UP001469365"/>
    </source>
</evidence>
<evidence type="ECO:0000256" key="2">
    <source>
        <dbReference type="ARBA" id="ARBA00022448"/>
    </source>
</evidence>
<keyword evidence="2 6" id="KW-0813">Transport</keyword>
<keyword evidence="3 6" id="KW-0812">Transmembrane</keyword>
<evidence type="ECO:0000256" key="4">
    <source>
        <dbReference type="ARBA" id="ARBA00022989"/>
    </source>
</evidence>
<protein>
    <submittedName>
        <fullName evidence="8">Aquaporin</fullName>
    </submittedName>
</protein>
<dbReference type="InterPro" id="IPR022357">
    <property type="entry name" value="MIP_CS"/>
</dbReference>
<feature type="transmembrane region" description="Helical" evidence="7">
    <location>
        <begin position="7"/>
        <end position="26"/>
    </location>
</feature>
<dbReference type="Gene3D" id="1.20.1080.10">
    <property type="entry name" value="Glycerol uptake facilitator protein"/>
    <property type="match status" value="1"/>
</dbReference>
<evidence type="ECO:0000256" key="3">
    <source>
        <dbReference type="ARBA" id="ARBA00022692"/>
    </source>
</evidence>
<evidence type="ECO:0000256" key="6">
    <source>
        <dbReference type="RuleBase" id="RU000477"/>
    </source>
</evidence>
<keyword evidence="9" id="KW-1185">Reference proteome</keyword>
<dbReference type="InterPro" id="IPR023271">
    <property type="entry name" value="Aquaporin-like"/>
</dbReference>
<comment type="subcellular location">
    <subcellularLocation>
        <location evidence="1">Membrane</location>
        <topology evidence="1">Multi-pass membrane protein</topology>
    </subcellularLocation>
</comment>
<comment type="caution">
    <text evidence="8">The sequence shown here is derived from an EMBL/GenBank/DDBJ whole genome shotgun (WGS) entry which is preliminary data.</text>
</comment>
<sequence length="122" mass="13157">MLKKKLISEFIGTYFLIFAGTGAIVIDTLTKSLTHAGIAATSGLVVMAMIFTFGHISGAQFNPAVTIGFWIRKDINNKEAISYILIQIIAGFCDSGTVLMLFGNISDLGATLPRGSWVNHLF</sequence>
<gene>
    <name evidence="8" type="ORF">WMW72_12890</name>
</gene>
<feature type="transmembrane region" description="Helical" evidence="7">
    <location>
        <begin position="80"/>
        <end position="102"/>
    </location>
</feature>
<evidence type="ECO:0000256" key="7">
    <source>
        <dbReference type="SAM" id="Phobius"/>
    </source>
</evidence>
<dbReference type="RefSeq" id="WP_341415890.1">
    <property type="nucleotide sequence ID" value="NZ_JBBPCC010000007.1"/>
</dbReference>
<organism evidence="8 9">
    <name type="scientific">Paenibacillus filicis</name>
    <dbReference type="NCBI Taxonomy" id="669464"/>
    <lineage>
        <taxon>Bacteria</taxon>
        <taxon>Bacillati</taxon>
        <taxon>Bacillota</taxon>
        <taxon>Bacilli</taxon>
        <taxon>Bacillales</taxon>
        <taxon>Paenibacillaceae</taxon>
        <taxon>Paenibacillus</taxon>
    </lineage>
</organism>
<dbReference type="SUPFAM" id="SSF81338">
    <property type="entry name" value="Aquaporin-like"/>
    <property type="match status" value="1"/>
</dbReference>
<dbReference type="Pfam" id="PF00230">
    <property type="entry name" value="MIP"/>
    <property type="match status" value="1"/>
</dbReference>
<accession>A0ABU9DKQ9</accession>
<keyword evidence="4 7" id="KW-1133">Transmembrane helix</keyword>
<dbReference type="Proteomes" id="UP001469365">
    <property type="component" value="Unassembled WGS sequence"/>
</dbReference>
<proteinExistence type="inferred from homology"/>
<evidence type="ECO:0000256" key="1">
    <source>
        <dbReference type="ARBA" id="ARBA00004141"/>
    </source>
</evidence>
<evidence type="ECO:0000256" key="5">
    <source>
        <dbReference type="ARBA" id="ARBA00023136"/>
    </source>
</evidence>